<dbReference type="RefSeq" id="XP_052127958.1">
    <property type="nucleotide sequence ID" value="XM_052271998.1"/>
</dbReference>
<dbReference type="InterPro" id="IPR012337">
    <property type="entry name" value="RNaseH-like_sf"/>
</dbReference>
<feature type="signal peptide" evidence="2">
    <location>
        <begin position="1"/>
        <end position="21"/>
    </location>
</feature>
<evidence type="ECO:0000256" key="1">
    <source>
        <dbReference type="SAM" id="MobiDB-lite"/>
    </source>
</evidence>
<evidence type="ECO:0000256" key="2">
    <source>
        <dbReference type="SAM" id="SignalP"/>
    </source>
</evidence>
<sequence length="443" mass="50197">MTGRTWCLLVSILAVIGKCKKIVKFCKKSGVNSLLEKEGRGVLIQDVETRWMSILTLLQSFFPKRLPPAAPAAQENADANNNEPPENEEDDDDSGGSSTSLDRSKIERVNEILLEKDKETLILSDDDVDAMVSLVKLLKPFNVAIKKFEREKEPTIQHVYPQYLVLKRKVEPNIEDPAAIRKLKENLSRQLKDKFLPNIGERHKIGAFLWPKSVQLAFLPEEDREKVKARVRELCVEQEAVMRRRGPIPGTDAPAPPPAKRRRRRCSSDDDDEYESVLGGTQSSIADEVDLYVVLATCSPTVRSKDLLKWWKEKSSDLPVLSRVARMILATPASSSASERNFSVAGRLITPRRNCLAADTVDVLLFLCNYFKKRSQYKSAMGIVLTWFKDLALCDEDIRTEALRFGPHPFLRQVFQGERVSCKDNHKLGEFKLRDIASSYHTT</sequence>
<evidence type="ECO:0000259" key="3">
    <source>
        <dbReference type="Pfam" id="PF05699"/>
    </source>
</evidence>
<dbReference type="Proteomes" id="UP000504606">
    <property type="component" value="Unplaced"/>
</dbReference>
<gene>
    <name evidence="5" type="primary">LOC113213211</name>
</gene>
<dbReference type="GO" id="GO:0046983">
    <property type="term" value="F:protein dimerization activity"/>
    <property type="evidence" value="ECO:0007669"/>
    <property type="project" value="InterPro"/>
</dbReference>
<dbReference type="InterPro" id="IPR052717">
    <property type="entry name" value="Vacuolar_transposase_reg"/>
</dbReference>
<dbReference type="OrthoDB" id="10051975at2759"/>
<dbReference type="KEGG" id="foc:113213211"/>
<evidence type="ECO:0000313" key="5">
    <source>
        <dbReference type="RefSeq" id="XP_052127958.1"/>
    </source>
</evidence>
<keyword evidence="2" id="KW-0732">Signal</keyword>
<feature type="domain" description="HAT C-terminal dimerisation" evidence="3">
    <location>
        <begin position="301"/>
        <end position="367"/>
    </location>
</feature>
<dbReference type="InterPro" id="IPR008906">
    <property type="entry name" value="HATC_C_dom"/>
</dbReference>
<proteinExistence type="predicted"/>
<evidence type="ECO:0000313" key="4">
    <source>
        <dbReference type="Proteomes" id="UP000504606"/>
    </source>
</evidence>
<keyword evidence="4" id="KW-1185">Reference proteome</keyword>
<reference evidence="5" key="1">
    <citation type="submission" date="2025-08" db="UniProtKB">
        <authorList>
            <consortium name="RefSeq"/>
        </authorList>
    </citation>
    <scope>IDENTIFICATION</scope>
    <source>
        <tissue evidence="5">Whole organism</tissue>
    </source>
</reference>
<name>A0A9C6X2G7_FRAOC</name>
<organism evidence="4 5">
    <name type="scientific">Frankliniella occidentalis</name>
    <name type="common">Western flower thrips</name>
    <name type="synonym">Euthrips occidentalis</name>
    <dbReference type="NCBI Taxonomy" id="133901"/>
    <lineage>
        <taxon>Eukaryota</taxon>
        <taxon>Metazoa</taxon>
        <taxon>Ecdysozoa</taxon>
        <taxon>Arthropoda</taxon>
        <taxon>Hexapoda</taxon>
        <taxon>Insecta</taxon>
        <taxon>Pterygota</taxon>
        <taxon>Neoptera</taxon>
        <taxon>Paraneoptera</taxon>
        <taxon>Thysanoptera</taxon>
        <taxon>Terebrantia</taxon>
        <taxon>Thripoidea</taxon>
        <taxon>Thripidae</taxon>
        <taxon>Frankliniella</taxon>
    </lineage>
</organism>
<accession>A0A9C6X2G7</accession>
<feature type="region of interest" description="Disordered" evidence="1">
    <location>
        <begin position="243"/>
        <end position="277"/>
    </location>
</feature>
<feature type="compositionally biased region" description="Acidic residues" evidence="1">
    <location>
        <begin position="85"/>
        <end position="94"/>
    </location>
</feature>
<dbReference type="AlphaFoldDB" id="A0A9C6X2G7"/>
<dbReference type="GO" id="GO:0005634">
    <property type="term" value="C:nucleus"/>
    <property type="evidence" value="ECO:0007669"/>
    <property type="project" value="TreeGrafter"/>
</dbReference>
<dbReference type="SUPFAM" id="SSF53098">
    <property type="entry name" value="Ribonuclease H-like"/>
    <property type="match status" value="1"/>
</dbReference>
<protein>
    <submittedName>
        <fullName evidence="5">Zinc finger protein 618-like</fullName>
    </submittedName>
</protein>
<dbReference type="PANTHER" id="PTHR46169">
    <property type="entry name" value="DNA REPLICATION-RELATED ELEMENT FACTOR, ISOFORM A"/>
    <property type="match status" value="1"/>
</dbReference>
<dbReference type="GO" id="GO:0006357">
    <property type="term" value="P:regulation of transcription by RNA polymerase II"/>
    <property type="evidence" value="ECO:0007669"/>
    <property type="project" value="TreeGrafter"/>
</dbReference>
<feature type="compositionally biased region" description="Low complexity" evidence="1">
    <location>
        <begin position="71"/>
        <end position="84"/>
    </location>
</feature>
<feature type="region of interest" description="Disordered" evidence="1">
    <location>
        <begin position="69"/>
        <end position="101"/>
    </location>
</feature>
<dbReference type="GeneID" id="113213211"/>
<dbReference type="PANTHER" id="PTHR46169:SF29">
    <property type="entry name" value="DNA REPLICATION-RELATED ELEMENT FACTOR, ISOFORM A"/>
    <property type="match status" value="1"/>
</dbReference>
<feature type="chain" id="PRO_5038734165" evidence="2">
    <location>
        <begin position="22"/>
        <end position="443"/>
    </location>
</feature>
<dbReference type="Pfam" id="PF05699">
    <property type="entry name" value="Dimer_Tnp_hAT"/>
    <property type="match status" value="1"/>
</dbReference>